<proteinExistence type="predicted"/>
<gene>
    <name evidence="2" type="ORF">SAMN05444171_1249</name>
</gene>
<evidence type="ECO:0000313" key="3">
    <source>
        <dbReference type="Proteomes" id="UP000183208"/>
    </source>
</evidence>
<evidence type="ECO:0000256" key="1">
    <source>
        <dbReference type="SAM" id="MobiDB-lite"/>
    </source>
</evidence>
<name>A0A1M6U048_9BRAD</name>
<evidence type="ECO:0000313" key="2">
    <source>
        <dbReference type="EMBL" id="SEC36956.1"/>
    </source>
</evidence>
<accession>A0A1M6U048</accession>
<reference evidence="2 3" key="1">
    <citation type="submission" date="2016-10" db="EMBL/GenBank/DDBJ databases">
        <authorList>
            <person name="de Groot N.N."/>
        </authorList>
    </citation>
    <scope>NUCLEOTIDE SEQUENCE [LARGE SCALE GENOMIC DNA]</scope>
    <source>
        <strain evidence="2 3">GAS522</strain>
    </source>
</reference>
<feature type="compositionally biased region" description="Basic and acidic residues" evidence="1">
    <location>
        <begin position="1"/>
        <end position="21"/>
    </location>
</feature>
<feature type="region of interest" description="Disordered" evidence="1">
    <location>
        <begin position="1"/>
        <end position="43"/>
    </location>
</feature>
<organism evidence="2 3">
    <name type="scientific">Bradyrhizobium lablabi</name>
    <dbReference type="NCBI Taxonomy" id="722472"/>
    <lineage>
        <taxon>Bacteria</taxon>
        <taxon>Pseudomonadati</taxon>
        <taxon>Pseudomonadota</taxon>
        <taxon>Alphaproteobacteria</taxon>
        <taxon>Hyphomicrobiales</taxon>
        <taxon>Nitrobacteraceae</taxon>
        <taxon>Bradyrhizobium</taxon>
    </lineage>
</organism>
<protein>
    <submittedName>
        <fullName evidence="2">Uncharacterized protein</fullName>
    </submittedName>
</protein>
<dbReference type="AlphaFoldDB" id="A0A1M6U048"/>
<dbReference type="Proteomes" id="UP000183208">
    <property type="component" value="Unassembled WGS sequence"/>
</dbReference>
<dbReference type="OrthoDB" id="8243809at2"/>
<feature type="compositionally biased region" description="Polar residues" evidence="1">
    <location>
        <begin position="23"/>
        <end position="34"/>
    </location>
</feature>
<dbReference type="EMBL" id="FNTI01000001">
    <property type="protein sequence ID" value="SEC36956.1"/>
    <property type="molecule type" value="Genomic_DNA"/>
</dbReference>
<sequence>MSTEKRSAEEHVADEAKRRALDPNTSKQKISESQAVPEFEENHKRLRAERLAREAGLKAKGK</sequence>
<dbReference type="RefSeq" id="WP_074816883.1">
    <property type="nucleotide sequence ID" value="NZ_FNTI01000001.1"/>
</dbReference>